<dbReference type="KEGG" id="rul:UC8_09480"/>
<dbReference type="Proteomes" id="UP000325286">
    <property type="component" value="Chromosome"/>
</dbReference>
<evidence type="ECO:0000256" key="6">
    <source>
        <dbReference type="ARBA" id="ARBA00032162"/>
    </source>
</evidence>
<organism evidence="9 10">
    <name type="scientific">Roseimaritima ulvae</name>
    <dbReference type="NCBI Taxonomy" id="980254"/>
    <lineage>
        <taxon>Bacteria</taxon>
        <taxon>Pseudomonadati</taxon>
        <taxon>Planctomycetota</taxon>
        <taxon>Planctomycetia</taxon>
        <taxon>Pirellulales</taxon>
        <taxon>Pirellulaceae</taxon>
        <taxon>Roseimaritima</taxon>
    </lineage>
</organism>
<dbReference type="GO" id="GO:0006753">
    <property type="term" value="P:nucleoside phosphate metabolic process"/>
    <property type="evidence" value="ECO:0007669"/>
    <property type="project" value="TreeGrafter"/>
</dbReference>
<dbReference type="InterPro" id="IPR015797">
    <property type="entry name" value="NUDIX_hydrolase-like_dom_sf"/>
</dbReference>
<sequence length="180" mass="20275">MSDQPSPTPEKVLFSGQRFRIHQVSSELPDGTRIEKQIIRHPGAVVILPLLDPDHVLMIRNYRYSVARTLLELPAGTREPDETPAETATRELNEETGYIAGNLQFIQSFYAAPGCGDEQMFLFVATDLQRSSPNRETGEQIENEVLPWTEVEAQLDQGAIQDAKSLIGLLYGLRRRQQAR</sequence>
<evidence type="ECO:0000256" key="4">
    <source>
        <dbReference type="ARBA" id="ARBA00016377"/>
    </source>
</evidence>
<dbReference type="PROSITE" id="PS51462">
    <property type="entry name" value="NUDIX"/>
    <property type="match status" value="1"/>
</dbReference>
<dbReference type="PANTHER" id="PTHR11839">
    <property type="entry name" value="UDP/ADP-SUGAR PYROPHOSPHATASE"/>
    <property type="match status" value="1"/>
</dbReference>
<dbReference type="AlphaFoldDB" id="A0A5B9QIQ4"/>
<evidence type="ECO:0000259" key="8">
    <source>
        <dbReference type="PROSITE" id="PS51462"/>
    </source>
</evidence>
<evidence type="ECO:0000256" key="7">
    <source>
        <dbReference type="ARBA" id="ARBA00032272"/>
    </source>
</evidence>
<dbReference type="OrthoDB" id="9806150at2"/>
<protein>
    <recommendedName>
        <fullName evidence="4">GDP-mannose pyrophosphatase</fullName>
    </recommendedName>
    <alternativeName>
        <fullName evidence="6">GDP-mannose hydrolase</fullName>
    </alternativeName>
    <alternativeName>
        <fullName evidence="7">GDPMK</fullName>
    </alternativeName>
</protein>
<feature type="domain" description="Nudix hydrolase" evidence="8">
    <location>
        <begin position="39"/>
        <end position="168"/>
    </location>
</feature>
<keyword evidence="5 9" id="KW-0378">Hydrolase</keyword>
<dbReference type="EMBL" id="CP042914">
    <property type="protein sequence ID" value="QEG38987.1"/>
    <property type="molecule type" value="Genomic_DNA"/>
</dbReference>
<keyword evidence="10" id="KW-1185">Reference proteome</keyword>
<evidence type="ECO:0000313" key="9">
    <source>
        <dbReference type="EMBL" id="QEG38987.1"/>
    </source>
</evidence>
<dbReference type="InterPro" id="IPR020084">
    <property type="entry name" value="NUDIX_hydrolase_CS"/>
</dbReference>
<dbReference type="PROSITE" id="PS00893">
    <property type="entry name" value="NUDIX_BOX"/>
    <property type="match status" value="1"/>
</dbReference>
<evidence type="ECO:0000256" key="1">
    <source>
        <dbReference type="ARBA" id="ARBA00000847"/>
    </source>
</evidence>
<accession>A0A5B9QIQ4</accession>
<comment type="cofactor">
    <cofactor evidence="2">
        <name>Mg(2+)</name>
        <dbReference type="ChEBI" id="CHEBI:18420"/>
    </cofactor>
</comment>
<comment type="similarity">
    <text evidence="3">Belongs to the Nudix hydrolase family. NudK subfamily.</text>
</comment>
<dbReference type="Pfam" id="PF00293">
    <property type="entry name" value="NUDIX"/>
    <property type="match status" value="1"/>
</dbReference>
<dbReference type="SUPFAM" id="SSF55811">
    <property type="entry name" value="Nudix"/>
    <property type="match status" value="1"/>
</dbReference>
<comment type="catalytic activity">
    <reaction evidence="1">
        <text>GDP-alpha-D-mannose + H2O = alpha-D-mannose 1-phosphate + GMP + 2 H(+)</text>
        <dbReference type="Rhea" id="RHEA:27978"/>
        <dbReference type="ChEBI" id="CHEBI:15377"/>
        <dbReference type="ChEBI" id="CHEBI:15378"/>
        <dbReference type="ChEBI" id="CHEBI:57527"/>
        <dbReference type="ChEBI" id="CHEBI:58115"/>
        <dbReference type="ChEBI" id="CHEBI:58409"/>
    </reaction>
</comment>
<reference evidence="9 10" key="1">
    <citation type="submission" date="2019-08" db="EMBL/GenBank/DDBJ databases">
        <title>Deep-cultivation of Planctomycetes and their phenomic and genomic characterization uncovers novel biology.</title>
        <authorList>
            <person name="Wiegand S."/>
            <person name="Jogler M."/>
            <person name="Boedeker C."/>
            <person name="Pinto D."/>
            <person name="Vollmers J."/>
            <person name="Rivas-Marin E."/>
            <person name="Kohn T."/>
            <person name="Peeters S.H."/>
            <person name="Heuer A."/>
            <person name="Rast P."/>
            <person name="Oberbeckmann S."/>
            <person name="Bunk B."/>
            <person name="Jeske O."/>
            <person name="Meyerdierks A."/>
            <person name="Storesund J.E."/>
            <person name="Kallscheuer N."/>
            <person name="Luecker S."/>
            <person name="Lage O.M."/>
            <person name="Pohl T."/>
            <person name="Merkel B.J."/>
            <person name="Hornburger P."/>
            <person name="Mueller R.-W."/>
            <person name="Bruemmer F."/>
            <person name="Labrenz M."/>
            <person name="Spormann A.M."/>
            <person name="Op den Camp H."/>
            <person name="Overmann J."/>
            <person name="Amann R."/>
            <person name="Jetten M.S.M."/>
            <person name="Mascher T."/>
            <person name="Medema M.H."/>
            <person name="Devos D.P."/>
            <person name="Kaster A.-K."/>
            <person name="Ovreas L."/>
            <person name="Rohde M."/>
            <person name="Galperin M.Y."/>
            <person name="Jogler C."/>
        </authorList>
    </citation>
    <scope>NUCLEOTIDE SEQUENCE [LARGE SCALE GENOMIC DNA]</scope>
    <source>
        <strain evidence="9 10">UC8</strain>
    </source>
</reference>
<dbReference type="InterPro" id="IPR000086">
    <property type="entry name" value="NUDIX_hydrolase_dom"/>
</dbReference>
<dbReference type="GO" id="GO:0005829">
    <property type="term" value="C:cytosol"/>
    <property type="evidence" value="ECO:0007669"/>
    <property type="project" value="TreeGrafter"/>
</dbReference>
<evidence type="ECO:0000313" key="10">
    <source>
        <dbReference type="Proteomes" id="UP000325286"/>
    </source>
</evidence>
<dbReference type="GO" id="GO:0016787">
    <property type="term" value="F:hydrolase activity"/>
    <property type="evidence" value="ECO:0007669"/>
    <property type="project" value="UniProtKB-KW"/>
</dbReference>
<dbReference type="CDD" id="cd03424">
    <property type="entry name" value="NUDIX_ADPRase_Nudt5_UGPPase_Nudt14"/>
    <property type="match status" value="1"/>
</dbReference>
<dbReference type="Gene3D" id="3.90.79.10">
    <property type="entry name" value="Nucleoside Triphosphate Pyrophosphohydrolase"/>
    <property type="match status" value="1"/>
</dbReference>
<evidence type="ECO:0000256" key="5">
    <source>
        <dbReference type="ARBA" id="ARBA00022801"/>
    </source>
</evidence>
<dbReference type="GO" id="GO:0019693">
    <property type="term" value="P:ribose phosphate metabolic process"/>
    <property type="evidence" value="ECO:0007669"/>
    <property type="project" value="TreeGrafter"/>
</dbReference>
<name>A0A5B9QIQ4_9BACT</name>
<dbReference type="PANTHER" id="PTHR11839:SF18">
    <property type="entry name" value="NUDIX HYDROLASE DOMAIN-CONTAINING PROTEIN"/>
    <property type="match status" value="1"/>
</dbReference>
<proteinExistence type="inferred from homology"/>
<evidence type="ECO:0000256" key="2">
    <source>
        <dbReference type="ARBA" id="ARBA00001946"/>
    </source>
</evidence>
<dbReference type="RefSeq" id="WP_068140679.1">
    <property type="nucleotide sequence ID" value="NZ_CP042914.1"/>
</dbReference>
<gene>
    <name evidence="9" type="primary">nudF_1</name>
    <name evidence="9" type="ORF">UC8_09480</name>
</gene>
<evidence type="ECO:0000256" key="3">
    <source>
        <dbReference type="ARBA" id="ARBA00007275"/>
    </source>
</evidence>